<name>A0A9P4LQ69_9PLEO</name>
<dbReference type="AlphaFoldDB" id="A0A9P4LQ69"/>
<dbReference type="EMBL" id="ML978156">
    <property type="protein sequence ID" value="KAF2035851.1"/>
    <property type="molecule type" value="Genomic_DNA"/>
</dbReference>
<keyword evidence="3" id="KW-1185">Reference proteome</keyword>
<organism evidence="2 3">
    <name type="scientific">Setomelanomma holmii</name>
    <dbReference type="NCBI Taxonomy" id="210430"/>
    <lineage>
        <taxon>Eukaryota</taxon>
        <taxon>Fungi</taxon>
        <taxon>Dikarya</taxon>
        <taxon>Ascomycota</taxon>
        <taxon>Pezizomycotina</taxon>
        <taxon>Dothideomycetes</taxon>
        <taxon>Pleosporomycetidae</taxon>
        <taxon>Pleosporales</taxon>
        <taxon>Pleosporineae</taxon>
        <taxon>Phaeosphaeriaceae</taxon>
        <taxon>Setomelanomma</taxon>
    </lineage>
</organism>
<comment type="caution">
    <text evidence="2">The sequence shown here is derived from an EMBL/GenBank/DDBJ whole genome shotgun (WGS) entry which is preliminary data.</text>
</comment>
<evidence type="ECO:0000313" key="2">
    <source>
        <dbReference type="EMBL" id="KAF2035851.1"/>
    </source>
</evidence>
<proteinExistence type="predicted"/>
<accession>A0A9P4LQ69</accession>
<feature type="compositionally biased region" description="Basic and acidic residues" evidence="1">
    <location>
        <begin position="18"/>
        <end position="29"/>
    </location>
</feature>
<gene>
    <name evidence="2" type="ORF">EK21DRAFT_106688</name>
</gene>
<feature type="region of interest" description="Disordered" evidence="1">
    <location>
        <begin position="1"/>
        <end position="88"/>
    </location>
</feature>
<feature type="compositionally biased region" description="Basic residues" evidence="1">
    <location>
        <begin position="69"/>
        <end position="81"/>
    </location>
</feature>
<evidence type="ECO:0000313" key="3">
    <source>
        <dbReference type="Proteomes" id="UP000799777"/>
    </source>
</evidence>
<evidence type="ECO:0000256" key="1">
    <source>
        <dbReference type="SAM" id="MobiDB-lite"/>
    </source>
</evidence>
<reference evidence="2" key="1">
    <citation type="journal article" date="2020" name="Stud. Mycol.">
        <title>101 Dothideomycetes genomes: a test case for predicting lifestyles and emergence of pathogens.</title>
        <authorList>
            <person name="Haridas S."/>
            <person name="Albert R."/>
            <person name="Binder M."/>
            <person name="Bloem J."/>
            <person name="Labutti K."/>
            <person name="Salamov A."/>
            <person name="Andreopoulos B."/>
            <person name="Baker S."/>
            <person name="Barry K."/>
            <person name="Bills G."/>
            <person name="Bluhm B."/>
            <person name="Cannon C."/>
            <person name="Castanera R."/>
            <person name="Culley D."/>
            <person name="Daum C."/>
            <person name="Ezra D."/>
            <person name="Gonzalez J."/>
            <person name="Henrissat B."/>
            <person name="Kuo A."/>
            <person name="Liang C."/>
            <person name="Lipzen A."/>
            <person name="Lutzoni F."/>
            <person name="Magnuson J."/>
            <person name="Mondo S."/>
            <person name="Nolan M."/>
            <person name="Ohm R."/>
            <person name="Pangilinan J."/>
            <person name="Park H.-J."/>
            <person name="Ramirez L."/>
            <person name="Alfaro M."/>
            <person name="Sun H."/>
            <person name="Tritt A."/>
            <person name="Yoshinaga Y."/>
            <person name="Zwiers L.-H."/>
            <person name="Turgeon B."/>
            <person name="Goodwin S."/>
            <person name="Spatafora J."/>
            <person name="Crous P."/>
            <person name="Grigoriev I."/>
        </authorList>
    </citation>
    <scope>NUCLEOTIDE SEQUENCE</scope>
    <source>
        <strain evidence="2">CBS 110217</strain>
    </source>
</reference>
<protein>
    <submittedName>
        <fullName evidence="2">Uncharacterized protein</fullName>
    </submittedName>
</protein>
<dbReference type="PANTHER" id="PTHR42085:SF2">
    <property type="entry name" value="F-BOX DOMAIN-CONTAINING PROTEIN"/>
    <property type="match status" value="1"/>
</dbReference>
<dbReference type="PANTHER" id="PTHR42085">
    <property type="entry name" value="F-BOX DOMAIN-CONTAINING PROTEIN"/>
    <property type="match status" value="1"/>
</dbReference>
<sequence>MEQHGGNAEIEKTINGPFEKDNAEEKNEKSLGVPASSFAADEPNPLFENTTTDAKEKDGKRVQVSKTLPRAHKPSKPRPSRKSTEEKVHELFKHVQTPLSIDDSVSVQCTYLAQTSRSVLDTTSNTHSHLIKLHSHMPFHLIGATLLPDGNTAILIHPEPPIPFLTLPPHIRTKILNYTLKHHATSIPFAAKLKTRSIWSPEYHTPNLLAFLRTSKQIHTEATPIVYDQAFTFPSTQIACDFLLRIGSNRRFLHSLRSETYTSASARTMFQLLAEAHHLQHLSFAHVSSSEGPTKAVAQI</sequence>
<dbReference type="InterPro" id="IPR038883">
    <property type="entry name" value="AN11006-like"/>
</dbReference>
<dbReference type="OrthoDB" id="62952at2759"/>
<dbReference type="Proteomes" id="UP000799777">
    <property type="component" value="Unassembled WGS sequence"/>
</dbReference>